<organism evidence="1 2">
    <name type="scientific">Phytophthora fragariae</name>
    <dbReference type="NCBI Taxonomy" id="53985"/>
    <lineage>
        <taxon>Eukaryota</taxon>
        <taxon>Sar</taxon>
        <taxon>Stramenopiles</taxon>
        <taxon>Oomycota</taxon>
        <taxon>Peronosporomycetes</taxon>
        <taxon>Peronosporales</taxon>
        <taxon>Peronosporaceae</taxon>
        <taxon>Phytophthora</taxon>
    </lineage>
</organism>
<comment type="caution">
    <text evidence="1">The sequence shown here is derived from an EMBL/GenBank/DDBJ whole genome shotgun (WGS) entry which is preliminary data.</text>
</comment>
<gene>
    <name evidence="1" type="ORF">PF001_g33069</name>
</gene>
<dbReference type="AlphaFoldDB" id="A0A6A4ALB4"/>
<sequence>MSFHVRWKRWTRPSSAGRYGTGVSCFAWRAFTSASTTAPFSSGVPSITSSLIGP</sequence>
<reference evidence="1 2" key="1">
    <citation type="submission" date="2018-08" db="EMBL/GenBank/DDBJ databases">
        <title>Genomic investigation of the strawberry pathogen Phytophthora fragariae indicates pathogenicity is determined by transcriptional variation in three key races.</title>
        <authorList>
            <person name="Adams T.M."/>
            <person name="Armitage A.D."/>
            <person name="Sobczyk M.K."/>
            <person name="Bates H.J."/>
            <person name="Dunwell J.M."/>
            <person name="Nellist C.F."/>
            <person name="Harrison R.J."/>
        </authorList>
    </citation>
    <scope>NUCLEOTIDE SEQUENCE [LARGE SCALE GENOMIC DNA]</scope>
    <source>
        <strain evidence="1 2">A4</strain>
    </source>
</reference>
<accession>A0A6A4ALB4</accession>
<proteinExistence type="predicted"/>
<dbReference type="EMBL" id="QXGE01010899">
    <property type="protein sequence ID" value="KAE9259339.1"/>
    <property type="molecule type" value="Genomic_DNA"/>
</dbReference>
<dbReference type="Proteomes" id="UP000437068">
    <property type="component" value="Unassembled WGS sequence"/>
</dbReference>
<protein>
    <submittedName>
        <fullName evidence="1">Uncharacterized protein</fullName>
    </submittedName>
</protein>
<evidence type="ECO:0000313" key="2">
    <source>
        <dbReference type="Proteomes" id="UP000437068"/>
    </source>
</evidence>
<name>A0A6A4ALB4_9STRA</name>
<evidence type="ECO:0000313" key="1">
    <source>
        <dbReference type="EMBL" id="KAE9259339.1"/>
    </source>
</evidence>